<dbReference type="Proteomes" id="UP000006852">
    <property type="component" value="Chromosome"/>
</dbReference>
<reference evidence="3 4" key="1">
    <citation type="journal article" date="2011" name="Stand. Genomic Sci.">
        <title>Complete genome sequence of Treponema succinifaciens type strain (6091).</title>
        <authorList>
            <person name="Han C."/>
            <person name="Gronow S."/>
            <person name="Teshima H."/>
            <person name="Lapidus A."/>
            <person name="Nolan M."/>
            <person name="Lucas S."/>
            <person name="Hammon N."/>
            <person name="Deshpande S."/>
            <person name="Cheng J.F."/>
            <person name="Zeytun A."/>
            <person name="Tapia R."/>
            <person name="Goodwin L."/>
            <person name="Pitluck S."/>
            <person name="Liolios K."/>
            <person name="Pagani I."/>
            <person name="Ivanova N."/>
            <person name="Mavromatis K."/>
            <person name="Mikhailova N."/>
            <person name="Huntemann M."/>
            <person name="Pati A."/>
            <person name="Chen A."/>
            <person name="Palaniappan K."/>
            <person name="Land M."/>
            <person name="Hauser L."/>
            <person name="Brambilla E.M."/>
            <person name="Rohde M."/>
            <person name="Goker M."/>
            <person name="Woyke T."/>
            <person name="Bristow J."/>
            <person name="Eisen J.A."/>
            <person name="Markowitz V."/>
            <person name="Hugenholtz P."/>
            <person name="Kyrpides N.C."/>
            <person name="Klenk H.P."/>
            <person name="Detter J.C."/>
        </authorList>
    </citation>
    <scope>NUCLEOTIDE SEQUENCE [LARGE SCALE GENOMIC DNA]</scope>
    <source>
        <strain evidence="4">ATCC 33096 / DSM 2489 / 6091</strain>
    </source>
</reference>
<dbReference type="PROSITE" id="PS51257">
    <property type="entry name" value="PROKAR_LIPOPROTEIN"/>
    <property type="match status" value="1"/>
</dbReference>
<dbReference type="STRING" id="869209.Tresu_0156"/>
<dbReference type="HOGENOM" id="CLU_1776646_0_0_12"/>
<dbReference type="RefSeq" id="WP_013700433.1">
    <property type="nucleotide sequence ID" value="NC_015385.1"/>
</dbReference>
<feature type="signal peptide" evidence="2">
    <location>
        <begin position="1"/>
        <end position="23"/>
    </location>
</feature>
<evidence type="ECO:0000256" key="2">
    <source>
        <dbReference type="SAM" id="SignalP"/>
    </source>
</evidence>
<proteinExistence type="predicted"/>
<feature type="region of interest" description="Disordered" evidence="1">
    <location>
        <begin position="37"/>
        <end position="81"/>
    </location>
</feature>
<evidence type="ECO:0000313" key="3">
    <source>
        <dbReference type="EMBL" id="AEB13122.1"/>
    </source>
</evidence>
<feature type="chain" id="PRO_5003282878" description="Lipoprotein" evidence="2">
    <location>
        <begin position="24"/>
        <end position="146"/>
    </location>
</feature>
<protein>
    <recommendedName>
        <fullName evidence="5">Lipoprotein</fullName>
    </recommendedName>
</protein>
<dbReference type="GeneID" id="302997397"/>
<accession>F2NV18</accession>
<evidence type="ECO:0008006" key="5">
    <source>
        <dbReference type="Google" id="ProtNLM"/>
    </source>
</evidence>
<sequence>MKLSRKSKVVLVLLMVAASACFAQKWKGLVKGIERRVGGKNNSQQTTESTGKEDMPNLPGFNTNVDTGPRNIKNYKSKRPAKIPNEPYLQEMAKKNDNAEKALKKEDFKRAYELFNTPIKAKATEKIYDDYDGLGKRSFKLDSFLL</sequence>
<evidence type="ECO:0000256" key="1">
    <source>
        <dbReference type="SAM" id="MobiDB-lite"/>
    </source>
</evidence>
<dbReference type="AlphaFoldDB" id="F2NV18"/>
<name>F2NV18_TRES6</name>
<organism evidence="3 4">
    <name type="scientific">Treponema succinifaciens (strain ATCC 33096 / DSM 2489 / 6091)</name>
    <dbReference type="NCBI Taxonomy" id="869209"/>
    <lineage>
        <taxon>Bacteria</taxon>
        <taxon>Pseudomonadati</taxon>
        <taxon>Spirochaetota</taxon>
        <taxon>Spirochaetia</taxon>
        <taxon>Spirochaetales</taxon>
        <taxon>Treponemataceae</taxon>
        <taxon>Treponema</taxon>
    </lineage>
</organism>
<gene>
    <name evidence="3" type="ordered locus">Tresu_0156</name>
</gene>
<keyword evidence="4" id="KW-1185">Reference proteome</keyword>
<dbReference type="EMBL" id="CP002631">
    <property type="protein sequence ID" value="AEB13122.1"/>
    <property type="molecule type" value="Genomic_DNA"/>
</dbReference>
<dbReference type="KEGG" id="tsu:Tresu_0156"/>
<evidence type="ECO:0000313" key="4">
    <source>
        <dbReference type="Proteomes" id="UP000006852"/>
    </source>
</evidence>
<keyword evidence="2" id="KW-0732">Signal</keyword>
<reference evidence="4" key="2">
    <citation type="submission" date="2011-04" db="EMBL/GenBank/DDBJ databases">
        <title>The complete genome of chromosome of Treponema succinifaciens DSM 2489.</title>
        <authorList>
            <person name="Lucas S."/>
            <person name="Copeland A."/>
            <person name="Lapidus A."/>
            <person name="Bruce D."/>
            <person name="Goodwin L."/>
            <person name="Pitluck S."/>
            <person name="Peters L."/>
            <person name="Kyrpides N."/>
            <person name="Mavromatis K."/>
            <person name="Ivanova N."/>
            <person name="Ovchinnikova G."/>
            <person name="Teshima H."/>
            <person name="Detter J.C."/>
            <person name="Tapia R."/>
            <person name="Han C."/>
            <person name="Land M."/>
            <person name="Hauser L."/>
            <person name="Markowitz V."/>
            <person name="Cheng J.-F."/>
            <person name="Hugenholtz P."/>
            <person name="Woyke T."/>
            <person name="Wu D."/>
            <person name="Gronow S."/>
            <person name="Wellnitz S."/>
            <person name="Brambilla E."/>
            <person name="Klenk H.-P."/>
            <person name="Eisen J.A."/>
        </authorList>
    </citation>
    <scope>NUCLEOTIDE SEQUENCE [LARGE SCALE GENOMIC DNA]</scope>
    <source>
        <strain evidence="4">ATCC 33096 / DSM 2489 / 6091</strain>
    </source>
</reference>
<feature type="compositionally biased region" description="Polar residues" evidence="1">
    <location>
        <begin position="40"/>
        <end position="49"/>
    </location>
</feature>